<name>A0A7J9C4P8_GOSGO</name>
<feature type="domain" description="RNase H type-1" evidence="1">
    <location>
        <begin position="5"/>
        <end position="89"/>
    </location>
</feature>
<proteinExistence type="predicted"/>
<organism evidence="2 3">
    <name type="scientific">Gossypium gossypioides</name>
    <name type="common">Mexican cotton</name>
    <name type="synonym">Selera gossypioides</name>
    <dbReference type="NCBI Taxonomy" id="34282"/>
    <lineage>
        <taxon>Eukaryota</taxon>
        <taxon>Viridiplantae</taxon>
        <taxon>Streptophyta</taxon>
        <taxon>Embryophyta</taxon>
        <taxon>Tracheophyta</taxon>
        <taxon>Spermatophyta</taxon>
        <taxon>Magnoliopsida</taxon>
        <taxon>eudicotyledons</taxon>
        <taxon>Gunneridae</taxon>
        <taxon>Pentapetalae</taxon>
        <taxon>rosids</taxon>
        <taxon>malvids</taxon>
        <taxon>Malvales</taxon>
        <taxon>Malvaceae</taxon>
        <taxon>Malvoideae</taxon>
        <taxon>Gossypium</taxon>
    </lineage>
</organism>
<comment type="caution">
    <text evidence="2">The sequence shown here is derived from an EMBL/GenBank/DDBJ whole genome shotgun (WGS) entry which is preliminary data.</text>
</comment>
<dbReference type="InterPro" id="IPR002156">
    <property type="entry name" value="RNaseH_domain"/>
</dbReference>
<dbReference type="CDD" id="cd06222">
    <property type="entry name" value="RNase_H_like"/>
    <property type="match status" value="1"/>
</dbReference>
<keyword evidence="3" id="KW-1185">Reference proteome</keyword>
<dbReference type="Proteomes" id="UP000593579">
    <property type="component" value="Unassembled WGS sequence"/>
</dbReference>
<dbReference type="EMBL" id="JABEZY010000008">
    <property type="protein sequence ID" value="MBA0743215.1"/>
    <property type="molecule type" value="Genomic_DNA"/>
</dbReference>
<dbReference type="SUPFAM" id="SSF53098">
    <property type="entry name" value="Ribonuclease H-like"/>
    <property type="match status" value="1"/>
</dbReference>
<dbReference type="InterPro" id="IPR044730">
    <property type="entry name" value="RNase_H-like_dom_plant"/>
</dbReference>
<dbReference type="AlphaFoldDB" id="A0A7J9C4P8"/>
<dbReference type="Gene3D" id="3.30.420.10">
    <property type="entry name" value="Ribonuclease H-like superfamily/Ribonuclease H"/>
    <property type="match status" value="1"/>
</dbReference>
<dbReference type="PANTHER" id="PTHR47723:SF24">
    <property type="entry name" value="RNASE H TYPE-1 DOMAIN-CONTAINING PROTEIN"/>
    <property type="match status" value="1"/>
</dbReference>
<dbReference type="InterPro" id="IPR053151">
    <property type="entry name" value="RNase_H-like"/>
</dbReference>
<dbReference type="InterPro" id="IPR036397">
    <property type="entry name" value="RNaseH_sf"/>
</dbReference>
<evidence type="ECO:0000259" key="1">
    <source>
        <dbReference type="Pfam" id="PF13456"/>
    </source>
</evidence>
<evidence type="ECO:0000313" key="2">
    <source>
        <dbReference type="EMBL" id="MBA0743215.1"/>
    </source>
</evidence>
<dbReference type="GO" id="GO:0003676">
    <property type="term" value="F:nucleic acid binding"/>
    <property type="evidence" value="ECO:0007669"/>
    <property type="project" value="InterPro"/>
</dbReference>
<accession>A0A7J9C4P8</accession>
<reference evidence="2 3" key="1">
    <citation type="journal article" date="2019" name="Genome Biol. Evol.">
        <title>Insights into the evolution of the New World diploid cottons (Gossypium, subgenus Houzingenia) based on genome sequencing.</title>
        <authorList>
            <person name="Grover C.E."/>
            <person name="Arick M.A. 2nd"/>
            <person name="Thrash A."/>
            <person name="Conover J.L."/>
            <person name="Sanders W.S."/>
            <person name="Peterson D.G."/>
            <person name="Frelichowski J.E."/>
            <person name="Scheffler J.A."/>
            <person name="Scheffler B.E."/>
            <person name="Wendel J.F."/>
        </authorList>
    </citation>
    <scope>NUCLEOTIDE SEQUENCE [LARGE SCALE GENOMIC DNA]</scope>
    <source>
        <strain evidence="2">5</strain>
        <tissue evidence="2">Leaf</tissue>
    </source>
</reference>
<dbReference type="InterPro" id="IPR012337">
    <property type="entry name" value="RNaseH-like_sf"/>
</dbReference>
<gene>
    <name evidence="2" type="ORF">Gogos_005923</name>
</gene>
<sequence>MGMGKDTIFNMEARVVLEGLRVAWGRGLRQVEVECDNVLLVESLLIDGSINSRMVELRLIHGILNREWNVRIRHVPRSQNAIIDYMAKFVISGPPSLVVF</sequence>
<dbReference type="OrthoDB" id="955670at2759"/>
<dbReference type="PANTHER" id="PTHR47723">
    <property type="entry name" value="OS05G0353850 PROTEIN"/>
    <property type="match status" value="1"/>
</dbReference>
<dbReference type="GO" id="GO:0004523">
    <property type="term" value="F:RNA-DNA hybrid ribonuclease activity"/>
    <property type="evidence" value="ECO:0007669"/>
    <property type="project" value="InterPro"/>
</dbReference>
<evidence type="ECO:0000313" key="3">
    <source>
        <dbReference type="Proteomes" id="UP000593579"/>
    </source>
</evidence>
<dbReference type="Pfam" id="PF13456">
    <property type="entry name" value="RVT_3"/>
    <property type="match status" value="1"/>
</dbReference>
<protein>
    <recommendedName>
        <fullName evidence="1">RNase H type-1 domain-containing protein</fullName>
    </recommendedName>
</protein>